<evidence type="ECO:0000313" key="1">
    <source>
        <dbReference type="EMBL" id="ABG50001.1"/>
    </source>
</evidence>
<name>Q118S3_TRIEI</name>
<gene>
    <name evidence="1" type="ordered locus">Tery_0552</name>
</gene>
<dbReference type="HOGENOM" id="CLU_2358846_0_0_3"/>
<reference evidence="1" key="1">
    <citation type="submission" date="2006-06" db="EMBL/GenBank/DDBJ databases">
        <title>Complete sequence of Trichodesmium erythraeum IMS101.</title>
        <authorList>
            <consortium name="US DOE Joint Genome Institute"/>
            <person name="Copeland A."/>
            <person name="Lucas S."/>
            <person name="Lapidus A."/>
            <person name="Barry K."/>
            <person name="Detter J.C."/>
            <person name="Glavina del Rio T."/>
            <person name="Hammon N."/>
            <person name="Israni S."/>
            <person name="Dalin E."/>
            <person name="Tice H."/>
            <person name="Pitluck S."/>
            <person name="Kiss H."/>
            <person name="Munk A.C."/>
            <person name="Brettin T."/>
            <person name="Bruce D."/>
            <person name="Han C."/>
            <person name="Tapia R."/>
            <person name="Gilna P."/>
            <person name="Schmutz J."/>
            <person name="Larimer F."/>
            <person name="Land M."/>
            <person name="Hauser L."/>
            <person name="Kyrpides N."/>
            <person name="Kim E."/>
            <person name="Richardson P."/>
        </authorList>
    </citation>
    <scope>NUCLEOTIDE SEQUENCE [LARGE SCALE GENOMIC DNA]</scope>
    <source>
        <strain evidence="1">IMS101</strain>
    </source>
</reference>
<organism evidence="1">
    <name type="scientific">Trichodesmium erythraeum (strain IMS101)</name>
    <dbReference type="NCBI Taxonomy" id="203124"/>
    <lineage>
        <taxon>Bacteria</taxon>
        <taxon>Bacillati</taxon>
        <taxon>Cyanobacteriota</taxon>
        <taxon>Cyanophyceae</taxon>
        <taxon>Oscillatoriophycideae</taxon>
        <taxon>Oscillatoriales</taxon>
        <taxon>Microcoleaceae</taxon>
        <taxon>Trichodesmium</taxon>
    </lineage>
</organism>
<dbReference type="EMBL" id="CP000393">
    <property type="protein sequence ID" value="ABG50001.1"/>
    <property type="molecule type" value="Genomic_DNA"/>
</dbReference>
<dbReference type="KEGG" id="ter:Tery_0552"/>
<sequence>MSSPEVRVWQYYVSAIMEKEGNNRIIIARDTEQRDPRPPYSVVKLKDGLPLEVLKQFGFEVSAYNITWRLLTINLNDGSARMKASRRRQRTSGRIV</sequence>
<protein>
    <submittedName>
        <fullName evidence="1">Uncharacterized protein</fullName>
    </submittedName>
</protein>
<accession>Q118S3</accession>
<proteinExistence type="predicted"/>
<dbReference type="AlphaFoldDB" id="Q118S3"/>